<dbReference type="EMBL" id="MW366843">
    <property type="protein sequence ID" value="QQO90217.1"/>
    <property type="molecule type" value="Genomic_DNA"/>
</dbReference>
<proteinExistence type="predicted"/>
<reference evidence="1 2" key="1">
    <citation type="submission" date="2020-12" db="EMBL/GenBank/DDBJ databases">
        <title>Complete genome sequence of Erwinia phage pEa_SNUABM_5.</title>
        <authorList>
            <person name="Kim S.G."/>
            <person name="Lee S.B."/>
            <person name="Kwon J."/>
            <person name="Park S.C."/>
        </authorList>
    </citation>
    <scope>NUCLEOTIDE SEQUENCE [LARGE SCALE GENOMIC DNA]</scope>
</reference>
<accession>A0A7T8EPD8</accession>
<evidence type="ECO:0000313" key="2">
    <source>
        <dbReference type="Proteomes" id="UP000596123"/>
    </source>
</evidence>
<name>A0A7T8EPD8_9CAUD</name>
<protein>
    <submittedName>
        <fullName evidence="1">Uncharacterized protein</fullName>
    </submittedName>
</protein>
<sequence length="245" mass="27244">MAKQAKQVVRGAGGRFEAKVGDQLQVRDDIDQEHSTEANSDLPKQGIVGQVVENSTRLYHAALSLQEVLNAIGVLDGNRISPALGGEDAPALDDTDDDTDFEPHSEQQLIMLISRAIGYRNEDPIYASAGRVLGFHALPALALAAYVTTQLTELDRTPIFEYLDRARDETNEMRYQFMVDLRNLAIEGRDVQDHILMEEDQSQANPMMALSTSPLLTYLNQANSLLTEVHEAVEEIRHNIKVTLF</sequence>
<dbReference type="Proteomes" id="UP000596123">
    <property type="component" value="Segment"/>
</dbReference>
<evidence type="ECO:0000313" key="1">
    <source>
        <dbReference type="EMBL" id="QQO90217.1"/>
    </source>
</evidence>
<keyword evidence="2" id="KW-1185">Reference proteome</keyword>
<gene>
    <name evidence="1" type="ORF">pEaSNUABM5_00075</name>
</gene>
<organism evidence="1 2">
    <name type="scientific">Erwinia phage pEa_SNUABM_5</name>
    <dbReference type="NCBI Taxonomy" id="2797313"/>
    <lineage>
        <taxon>Viruses</taxon>
        <taxon>Duplodnaviria</taxon>
        <taxon>Heunggongvirae</taxon>
        <taxon>Uroviricota</taxon>
        <taxon>Caudoviricetes</taxon>
        <taxon>Rivsvirus</taxon>
        <taxon>Rivsvirus SNUABM5</taxon>
    </lineage>
</organism>